<gene>
    <name evidence="5" type="ORF">BGZ80_008936</name>
</gene>
<evidence type="ECO:0000256" key="2">
    <source>
        <dbReference type="ARBA" id="ARBA00023242"/>
    </source>
</evidence>
<dbReference type="Proteomes" id="UP000703661">
    <property type="component" value="Unassembled WGS sequence"/>
</dbReference>
<reference evidence="5" key="1">
    <citation type="journal article" date="2020" name="Fungal Divers.">
        <title>Resolving the Mortierellaceae phylogeny through synthesis of multi-gene phylogenetics and phylogenomics.</title>
        <authorList>
            <person name="Vandepol N."/>
            <person name="Liber J."/>
            <person name="Desiro A."/>
            <person name="Na H."/>
            <person name="Kennedy M."/>
            <person name="Barry K."/>
            <person name="Grigoriev I.V."/>
            <person name="Miller A.N."/>
            <person name="O'Donnell K."/>
            <person name="Stajich J.E."/>
            <person name="Bonito G."/>
        </authorList>
    </citation>
    <scope>NUCLEOTIDE SEQUENCE</scope>
    <source>
        <strain evidence="5">NRRL 2769</strain>
    </source>
</reference>
<accession>A0A9P6MWU2</accession>
<dbReference type="InterPro" id="IPR004827">
    <property type="entry name" value="bZIP"/>
</dbReference>
<dbReference type="PROSITE" id="PS00036">
    <property type="entry name" value="BZIP_BASIC"/>
    <property type="match status" value="1"/>
</dbReference>
<feature type="region of interest" description="Disordered" evidence="3">
    <location>
        <begin position="386"/>
        <end position="414"/>
    </location>
</feature>
<dbReference type="CDD" id="cd14688">
    <property type="entry name" value="bZIP_YAP"/>
    <property type="match status" value="1"/>
</dbReference>
<dbReference type="GO" id="GO:0001228">
    <property type="term" value="F:DNA-binding transcription activator activity, RNA polymerase II-specific"/>
    <property type="evidence" value="ECO:0007669"/>
    <property type="project" value="TreeGrafter"/>
</dbReference>
<dbReference type="OrthoDB" id="2593073at2759"/>
<evidence type="ECO:0000313" key="6">
    <source>
        <dbReference type="Proteomes" id="UP000703661"/>
    </source>
</evidence>
<feature type="compositionally biased region" description="Acidic residues" evidence="3">
    <location>
        <begin position="36"/>
        <end position="49"/>
    </location>
</feature>
<evidence type="ECO:0000313" key="5">
    <source>
        <dbReference type="EMBL" id="KAG0016789.1"/>
    </source>
</evidence>
<dbReference type="InterPro" id="IPR046347">
    <property type="entry name" value="bZIP_sf"/>
</dbReference>
<comment type="subcellular location">
    <subcellularLocation>
        <location evidence="1">Nucleus</location>
    </subcellularLocation>
</comment>
<keyword evidence="6" id="KW-1185">Reference proteome</keyword>
<feature type="region of interest" description="Disordered" evidence="3">
    <location>
        <begin position="1"/>
        <end position="107"/>
    </location>
</feature>
<feature type="region of interest" description="Disordered" evidence="3">
    <location>
        <begin position="190"/>
        <end position="242"/>
    </location>
</feature>
<feature type="compositionally biased region" description="Low complexity" evidence="3">
    <location>
        <begin position="386"/>
        <end position="400"/>
    </location>
</feature>
<dbReference type="SMART" id="SM00338">
    <property type="entry name" value="BRLZ"/>
    <property type="match status" value="1"/>
</dbReference>
<sequence>MSFTPSQPTLADQPAELDRSKRPYPGTSPSENAHDQDEEEDFYNPDEDHDNNSVKSLEHPTADSGSRDPSAQPPLKARKKPGRKPNPASPAVRKEQNRAAQRAFRDRKERHLQQLENMIKDLKDTHHNATARFQRESQQLKGIIESLQSENYYLREVVFSFESALGKTGNAALLQEVKVELYRRHYESHTARKVSIPSAQHHPSPTASSFSIDSPILPSSTTSTPSPAPAPAPVSMPGPVPVDDSIPHAIQVQMLNQALSAAMAAHAATVSANSSSNPAGAKTTFVSNPMPMNNISASTSTSTSTSNAWTQLGLADPQDDTIFSMNNDVLYKSAPMFASSGSDDGKTSSANTVDPVSAARANLAASANWLSKQTYDDLQATLFPQTNTSTSANNNSSDSNIKMSSASPQNMTSDSTLFGQFQDQNSFSPNQNIFTFSAASMDTAFPNQTNSFLDTEDVDSNEFTMATPNLTFEDTLKQDILPSYRLQMELRVLASAPPATDPSIDPKIYAMPHDSRIDLIPCPKLRAKMIIHQNEYNIEELCQLLLGGAICHGHPLDPHNWELPRAFFDRYGYLMGAELMKYKNKVWPKKTEPLRQNMFRNF</sequence>
<feature type="compositionally biased region" description="Polar residues" evidence="3">
    <location>
        <begin position="197"/>
        <end position="212"/>
    </location>
</feature>
<evidence type="ECO:0000259" key="4">
    <source>
        <dbReference type="PROSITE" id="PS00036"/>
    </source>
</evidence>
<feature type="compositionally biased region" description="Pro residues" evidence="3">
    <location>
        <begin position="226"/>
        <end position="240"/>
    </location>
</feature>
<dbReference type="AlphaFoldDB" id="A0A9P6MWU2"/>
<dbReference type="PANTHER" id="PTHR40621:SF6">
    <property type="entry name" value="AP-1-LIKE TRANSCRIPTION FACTOR YAP1-RELATED"/>
    <property type="match status" value="1"/>
</dbReference>
<protein>
    <recommendedName>
        <fullName evidence="4">BZIP domain-containing protein</fullName>
    </recommendedName>
</protein>
<feature type="compositionally biased region" description="Polar residues" evidence="3">
    <location>
        <begin position="401"/>
        <end position="414"/>
    </location>
</feature>
<evidence type="ECO:0000256" key="1">
    <source>
        <dbReference type="ARBA" id="ARBA00004123"/>
    </source>
</evidence>
<dbReference type="Pfam" id="PF11905">
    <property type="entry name" value="DUF3425"/>
    <property type="match status" value="1"/>
</dbReference>
<dbReference type="SUPFAM" id="SSF57959">
    <property type="entry name" value="Leucine zipper domain"/>
    <property type="match status" value="1"/>
</dbReference>
<evidence type="ECO:0000256" key="3">
    <source>
        <dbReference type="SAM" id="MobiDB-lite"/>
    </source>
</evidence>
<name>A0A9P6MWU2_9FUNG</name>
<comment type="caution">
    <text evidence="5">The sequence shown here is derived from an EMBL/GenBank/DDBJ whole genome shotgun (WGS) entry which is preliminary data.</text>
</comment>
<dbReference type="InterPro" id="IPR050936">
    <property type="entry name" value="AP-1-like"/>
</dbReference>
<dbReference type="PANTHER" id="PTHR40621">
    <property type="entry name" value="TRANSCRIPTION FACTOR KAPC-RELATED"/>
    <property type="match status" value="1"/>
</dbReference>
<dbReference type="GO" id="GO:0090575">
    <property type="term" value="C:RNA polymerase II transcription regulator complex"/>
    <property type="evidence" value="ECO:0007669"/>
    <property type="project" value="TreeGrafter"/>
</dbReference>
<keyword evidence="2" id="KW-0539">Nucleus</keyword>
<dbReference type="InterPro" id="IPR021833">
    <property type="entry name" value="DUF3425"/>
</dbReference>
<organism evidence="5 6">
    <name type="scientific">Entomortierella chlamydospora</name>
    <dbReference type="NCBI Taxonomy" id="101097"/>
    <lineage>
        <taxon>Eukaryota</taxon>
        <taxon>Fungi</taxon>
        <taxon>Fungi incertae sedis</taxon>
        <taxon>Mucoromycota</taxon>
        <taxon>Mortierellomycotina</taxon>
        <taxon>Mortierellomycetes</taxon>
        <taxon>Mortierellales</taxon>
        <taxon>Mortierellaceae</taxon>
        <taxon>Entomortierella</taxon>
    </lineage>
</organism>
<feature type="compositionally biased region" description="Polar residues" evidence="3">
    <location>
        <begin position="1"/>
        <end position="10"/>
    </location>
</feature>
<dbReference type="Gene3D" id="1.20.5.170">
    <property type="match status" value="1"/>
</dbReference>
<feature type="compositionally biased region" description="Basic and acidic residues" evidence="3">
    <location>
        <begin position="50"/>
        <end position="61"/>
    </location>
</feature>
<feature type="domain" description="BZIP" evidence="4">
    <location>
        <begin position="93"/>
        <end position="107"/>
    </location>
</feature>
<dbReference type="EMBL" id="JAAAID010000502">
    <property type="protein sequence ID" value="KAG0016789.1"/>
    <property type="molecule type" value="Genomic_DNA"/>
</dbReference>
<proteinExistence type="predicted"/>
<feature type="compositionally biased region" description="Basic and acidic residues" evidence="3">
    <location>
        <begin position="92"/>
        <end position="107"/>
    </location>
</feature>
<dbReference type="GO" id="GO:0000976">
    <property type="term" value="F:transcription cis-regulatory region binding"/>
    <property type="evidence" value="ECO:0007669"/>
    <property type="project" value="InterPro"/>
</dbReference>
<feature type="compositionally biased region" description="Low complexity" evidence="3">
    <location>
        <begin position="214"/>
        <end position="225"/>
    </location>
</feature>